<evidence type="ECO:0000313" key="2">
    <source>
        <dbReference type="Proteomes" id="UP001467690"/>
    </source>
</evidence>
<dbReference type="Proteomes" id="UP001467690">
    <property type="component" value="Unassembled WGS sequence"/>
</dbReference>
<dbReference type="Pfam" id="PF06804">
    <property type="entry name" value="Lipoprotein_18"/>
    <property type="match status" value="1"/>
</dbReference>
<dbReference type="RefSeq" id="WP_143871889.1">
    <property type="nucleotide sequence ID" value="NZ_CP041660.1"/>
</dbReference>
<dbReference type="EMBL" id="JBELOE010000185">
    <property type="protein sequence ID" value="MER2492020.1"/>
    <property type="molecule type" value="Genomic_DNA"/>
</dbReference>
<proteinExistence type="predicted"/>
<dbReference type="Gene3D" id="3.30.310.170">
    <property type="entry name" value="Outer membrane protein assembly factor BamC"/>
    <property type="match status" value="1"/>
</dbReference>
<evidence type="ECO:0000313" key="1">
    <source>
        <dbReference type="EMBL" id="MER2492020.1"/>
    </source>
</evidence>
<dbReference type="InterPro" id="IPR042268">
    <property type="entry name" value="BamC_C"/>
</dbReference>
<reference evidence="1 2" key="1">
    <citation type="submission" date="2024-06" db="EMBL/GenBank/DDBJ databases">
        <authorList>
            <person name="Chen R.Y."/>
        </authorList>
    </citation>
    <scope>NUCLEOTIDE SEQUENCE [LARGE SCALE GENOMIC DNA]</scope>
    <source>
        <strain evidence="1 2">D2</strain>
    </source>
</reference>
<accession>A0ABV1RH12</accession>
<dbReference type="InterPro" id="IPR010653">
    <property type="entry name" value="NlpB/DapX"/>
</dbReference>
<sequence length="361" mass="40957">MINLKGLPPLFTVGAIMMLAGCAGQPKKADGGYEYTTIKPAKEIVVPAKLAKPISDRQYQIEHKKPVNGKVGEAVSIFPPRLVAPIVTASHIDELDPRTTIWFEQTEQVKDLEEAIWNAVRGYLNKQDVEVARFAASAGVLESEWFNISREEGWGFWKDERVIDKQKYRFWVKMKPHRRSGSLTVELVERQPLVDDYAKYVLTDDVALATEMLNSVVGHFEYRLRLDAENRRVQYVKGIVASLATAPNGDPAVLIDAPYEHSWIRMIEALDYYELLLTDVNKIQGRIHARVKRDNSGFWSGLFGNGDDAFGLEKGDYVIELIRQEAQTYVVINDLTLTPVEKSQLEKILPKLKERLAENLD</sequence>
<keyword evidence="2" id="KW-1185">Reference proteome</keyword>
<protein>
    <submittedName>
        <fullName evidence="1">Outer membrane protein assembly factor BamC</fullName>
    </submittedName>
</protein>
<dbReference type="Gene3D" id="3.30.530.50">
    <property type="match status" value="1"/>
</dbReference>
<comment type="caution">
    <text evidence="1">The sequence shown here is derived from an EMBL/GenBank/DDBJ whole genome shotgun (WGS) entry which is preliminary data.</text>
</comment>
<dbReference type="PROSITE" id="PS51257">
    <property type="entry name" value="PROKAR_LIPOPROTEIN"/>
    <property type="match status" value="1"/>
</dbReference>
<gene>
    <name evidence="1" type="primary">bamC</name>
    <name evidence="1" type="ORF">ABS311_09015</name>
</gene>
<name>A0ABV1RH12_9ALTE</name>
<organism evidence="1 2">
    <name type="scientific">Catenovulum sediminis</name>
    <dbReference type="NCBI Taxonomy" id="1740262"/>
    <lineage>
        <taxon>Bacteria</taxon>
        <taxon>Pseudomonadati</taxon>
        <taxon>Pseudomonadota</taxon>
        <taxon>Gammaproteobacteria</taxon>
        <taxon>Alteromonadales</taxon>
        <taxon>Alteromonadaceae</taxon>
        <taxon>Catenovulum</taxon>
    </lineage>
</organism>